<feature type="domain" description="PHD-type" evidence="5">
    <location>
        <begin position="299"/>
        <end position="348"/>
    </location>
</feature>
<protein>
    <recommendedName>
        <fullName evidence="5">PHD-type domain-containing protein</fullName>
    </recommendedName>
</protein>
<keyword evidence="2 4" id="KW-0863">Zinc-finger</keyword>
<dbReference type="Pfam" id="PF00628">
    <property type="entry name" value="PHD"/>
    <property type="match status" value="1"/>
</dbReference>
<dbReference type="SUPFAM" id="SSF57903">
    <property type="entry name" value="FYVE/PHD zinc finger"/>
    <property type="match status" value="1"/>
</dbReference>
<dbReference type="InterPro" id="IPR019787">
    <property type="entry name" value="Znf_PHD-finger"/>
</dbReference>
<evidence type="ECO:0000259" key="5">
    <source>
        <dbReference type="PROSITE" id="PS50016"/>
    </source>
</evidence>
<dbReference type="CDD" id="cd15517">
    <property type="entry name" value="PHD_TCF19_like"/>
    <property type="match status" value="1"/>
</dbReference>
<organism evidence="6 7">
    <name type="scientific">Sinanodonta woodiana</name>
    <name type="common">Chinese pond mussel</name>
    <name type="synonym">Anodonta woodiana</name>
    <dbReference type="NCBI Taxonomy" id="1069815"/>
    <lineage>
        <taxon>Eukaryota</taxon>
        <taxon>Metazoa</taxon>
        <taxon>Spiralia</taxon>
        <taxon>Lophotrochozoa</taxon>
        <taxon>Mollusca</taxon>
        <taxon>Bivalvia</taxon>
        <taxon>Autobranchia</taxon>
        <taxon>Heteroconchia</taxon>
        <taxon>Palaeoheterodonta</taxon>
        <taxon>Unionida</taxon>
        <taxon>Unionoidea</taxon>
        <taxon>Unionidae</taxon>
        <taxon>Unioninae</taxon>
        <taxon>Sinanodonta</taxon>
    </lineage>
</organism>
<dbReference type="InterPro" id="IPR011011">
    <property type="entry name" value="Znf_FYVE_PHD"/>
</dbReference>
<dbReference type="InterPro" id="IPR019786">
    <property type="entry name" value="Zinc_finger_PHD-type_CS"/>
</dbReference>
<dbReference type="PROSITE" id="PS01359">
    <property type="entry name" value="ZF_PHD_1"/>
    <property type="match status" value="1"/>
</dbReference>
<evidence type="ECO:0000256" key="2">
    <source>
        <dbReference type="ARBA" id="ARBA00022771"/>
    </source>
</evidence>
<dbReference type="AlphaFoldDB" id="A0ABD3WAM1"/>
<evidence type="ECO:0000313" key="6">
    <source>
        <dbReference type="EMBL" id="KAL3870446.1"/>
    </source>
</evidence>
<dbReference type="GO" id="GO:0008270">
    <property type="term" value="F:zinc ion binding"/>
    <property type="evidence" value="ECO:0007669"/>
    <property type="project" value="UniProtKB-KW"/>
</dbReference>
<dbReference type="Proteomes" id="UP001634394">
    <property type="component" value="Unassembled WGS sequence"/>
</dbReference>
<gene>
    <name evidence="6" type="ORF">ACJMK2_038514</name>
</gene>
<comment type="caution">
    <text evidence="6">The sequence shown here is derived from an EMBL/GenBank/DDBJ whole genome shotgun (WGS) entry which is preliminary data.</text>
</comment>
<keyword evidence="3" id="KW-0862">Zinc</keyword>
<reference evidence="6 7" key="1">
    <citation type="submission" date="2024-11" db="EMBL/GenBank/DDBJ databases">
        <title>Chromosome-level genome assembly of the freshwater bivalve Anodonta woodiana.</title>
        <authorList>
            <person name="Chen X."/>
        </authorList>
    </citation>
    <scope>NUCLEOTIDE SEQUENCE [LARGE SCALE GENOMIC DNA]</scope>
    <source>
        <strain evidence="6">MN2024</strain>
        <tissue evidence="6">Gills</tissue>
    </source>
</reference>
<evidence type="ECO:0000256" key="3">
    <source>
        <dbReference type="ARBA" id="ARBA00022833"/>
    </source>
</evidence>
<dbReference type="Gene3D" id="3.30.40.10">
    <property type="entry name" value="Zinc/RING finger domain, C3HC4 (zinc finger)"/>
    <property type="match status" value="1"/>
</dbReference>
<accession>A0ABD3WAM1</accession>
<dbReference type="InterPro" id="IPR013083">
    <property type="entry name" value="Znf_RING/FYVE/PHD"/>
</dbReference>
<proteinExistence type="predicted"/>
<evidence type="ECO:0000256" key="1">
    <source>
        <dbReference type="ARBA" id="ARBA00022723"/>
    </source>
</evidence>
<keyword evidence="1" id="KW-0479">Metal-binding</keyword>
<dbReference type="PROSITE" id="PS50016">
    <property type="entry name" value="ZF_PHD_2"/>
    <property type="match status" value="1"/>
</dbReference>
<dbReference type="InterPro" id="IPR001965">
    <property type="entry name" value="Znf_PHD"/>
</dbReference>
<evidence type="ECO:0000313" key="7">
    <source>
        <dbReference type="Proteomes" id="UP001634394"/>
    </source>
</evidence>
<evidence type="ECO:0000256" key="4">
    <source>
        <dbReference type="PROSITE-ProRule" id="PRU00146"/>
    </source>
</evidence>
<sequence>MRYSSCADVLCWLSIGDACRSCVVNLCKFKKSNQDNRKNLDCNDYRRKILSIETQPIRQHAEEEAEQWKRVKESSDGRGKIRYISSWCLHILKKRRMKKIWQNVCNPKLKKEGKQLVFEKKVIEHLETDEMHLADTSEQQDSLHEICRKQNVRRDLTNVSDVCFLFFMALDKTVRLYQTEANLNLHGKKLSDFLILKLKNDQKLTDIWTNLFSSFDGSFKGLDNIKKKILHEIISIYSLMSIAQLRKEHLERNKAFRKGAMRQQLSRKKDGVKHSQSTLKRKVNIICKGKSKKAKKAAEWPCGICGKDASDNSVACDKCDIWFHGDCMRIEDLNALPDEWFCPTCTKNQDSE</sequence>
<dbReference type="SMART" id="SM00249">
    <property type="entry name" value="PHD"/>
    <property type="match status" value="1"/>
</dbReference>
<name>A0ABD3WAM1_SINWO</name>
<keyword evidence="7" id="KW-1185">Reference proteome</keyword>
<dbReference type="EMBL" id="JBJQND010000007">
    <property type="protein sequence ID" value="KAL3870446.1"/>
    <property type="molecule type" value="Genomic_DNA"/>
</dbReference>